<evidence type="ECO:0000313" key="6">
    <source>
        <dbReference type="EMBL" id="MFC6098124.1"/>
    </source>
</evidence>
<protein>
    <submittedName>
        <fullName evidence="6">Helix-turn-helix domain-containing protein</fullName>
    </submittedName>
</protein>
<dbReference type="RefSeq" id="WP_379793119.1">
    <property type="nucleotide sequence ID" value="NZ_JBHSQB010000018.1"/>
</dbReference>
<dbReference type="Pfam" id="PF12833">
    <property type="entry name" value="HTH_18"/>
    <property type="match status" value="1"/>
</dbReference>
<dbReference type="PANTHER" id="PTHR43280">
    <property type="entry name" value="ARAC-FAMILY TRANSCRIPTIONAL REGULATOR"/>
    <property type="match status" value="1"/>
</dbReference>
<dbReference type="SMART" id="SM00342">
    <property type="entry name" value="HTH_ARAC"/>
    <property type="match status" value="1"/>
</dbReference>
<feature type="transmembrane region" description="Helical" evidence="4">
    <location>
        <begin position="163"/>
        <end position="180"/>
    </location>
</feature>
<keyword evidence="7" id="KW-1185">Reference proteome</keyword>
<evidence type="ECO:0000256" key="3">
    <source>
        <dbReference type="ARBA" id="ARBA00023163"/>
    </source>
</evidence>
<dbReference type="Proteomes" id="UP001596287">
    <property type="component" value="Unassembled WGS sequence"/>
</dbReference>
<sequence>MQELIDELNYKRKKFGKIFILSILGVLAYFIILTFLLPFIGHEQMVSREPLLFSFFGIALTTYILSKTEFDSWPIYRIMTLVIAALVFYFSLCLHHITSVILLFYIPVVLMIWMLTDLKTAITATLILLIICYFTPNIADYFLITNSVKHTEDDEILHKLQDYIVVIIVTYFSLLTLYFHNEFNRIEIEIQNFQDSKTEIKKSISSSQSQLYEHEEKNEFAKERAEILYQKIISYFNEEHPFKDPDFSITLLAKKLDTNTTYIYKTLAIFTNKSFRDLVNEYRVNHILNAIEKNEHKVFTIEHIYLEAGFLQQSTFNRVFKKITGLTPSQYIESKTAL</sequence>
<name>A0ABW1PRD6_9FLAO</name>
<keyword evidence="2" id="KW-0238">DNA-binding</keyword>
<dbReference type="Gene3D" id="1.10.10.60">
    <property type="entry name" value="Homeodomain-like"/>
    <property type="match status" value="1"/>
</dbReference>
<comment type="caution">
    <text evidence="6">The sequence shown here is derived from an EMBL/GenBank/DDBJ whole genome shotgun (WGS) entry which is preliminary data.</text>
</comment>
<accession>A0ABW1PRD6</accession>
<dbReference type="EMBL" id="JBHSQB010000018">
    <property type="protein sequence ID" value="MFC6098124.1"/>
    <property type="molecule type" value="Genomic_DNA"/>
</dbReference>
<dbReference type="PANTHER" id="PTHR43280:SF29">
    <property type="entry name" value="ARAC-FAMILY TRANSCRIPTIONAL REGULATOR"/>
    <property type="match status" value="1"/>
</dbReference>
<evidence type="ECO:0000256" key="1">
    <source>
        <dbReference type="ARBA" id="ARBA00023015"/>
    </source>
</evidence>
<dbReference type="InterPro" id="IPR018060">
    <property type="entry name" value="HTH_AraC"/>
</dbReference>
<dbReference type="SUPFAM" id="SSF46689">
    <property type="entry name" value="Homeodomain-like"/>
    <property type="match status" value="1"/>
</dbReference>
<evidence type="ECO:0000256" key="2">
    <source>
        <dbReference type="ARBA" id="ARBA00023125"/>
    </source>
</evidence>
<evidence type="ECO:0000259" key="5">
    <source>
        <dbReference type="PROSITE" id="PS01124"/>
    </source>
</evidence>
<keyword evidence="3" id="KW-0804">Transcription</keyword>
<dbReference type="InterPro" id="IPR009057">
    <property type="entry name" value="Homeodomain-like_sf"/>
</dbReference>
<proteinExistence type="predicted"/>
<feature type="transmembrane region" description="Helical" evidence="4">
    <location>
        <begin position="122"/>
        <end position="143"/>
    </location>
</feature>
<feature type="transmembrane region" description="Helical" evidence="4">
    <location>
        <begin position="51"/>
        <end position="66"/>
    </location>
</feature>
<keyword evidence="1" id="KW-0805">Transcription regulation</keyword>
<evidence type="ECO:0000313" key="7">
    <source>
        <dbReference type="Proteomes" id="UP001596287"/>
    </source>
</evidence>
<organism evidence="6 7">
    <name type="scientific">Flavobacterium qiangtangense</name>
    <dbReference type="NCBI Taxonomy" id="1442595"/>
    <lineage>
        <taxon>Bacteria</taxon>
        <taxon>Pseudomonadati</taxon>
        <taxon>Bacteroidota</taxon>
        <taxon>Flavobacteriia</taxon>
        <taxon>Flavobacteriales</taxon>
        <taxon>Flavobacteriaceae</taxon>
        <taxon>Flavobacterium</taxon>
    </lineage>
</organism>
<keyword evidence="4" id="KW-0812">Transmembrane</keyword>
<reference evidence="7" key="1">
    <citation type="journal article" date="2019" name="Int. J. Syst. Evol. Microbiol.">
        <title>The Global Catalogue of Microorganisms (GCM) 10K type strain sequencing project: providing services to taxonomists for standard genome sequencing and annotation.</title>
        <authorList>
            <consortium name="The Broad Institute Genomics Platform"/>
            <consortium name="The Broad Institute Genome Sequencing Center for Infectious Disease"/>
            <person name="Wu L."/>
            <person name="Ma J."/>
        </authorList>
    </citation>
    <scope>NUCLEOTIDE SEQUENCE [LARGE SCALE GENOMIC DNA]</scope>
    <source>
        <strain evidence="7">CCUG 49679</strain>
    </source>
</reference>
<feature type="transmembrane region" description="Helical" evidence="4">
    <location>
        <begin position="73"/>
        <end position="91"/>
    </location>
</feature>
<keyword evidence="4" id="KW-1133">Transmembrane helix</keyword>
<evidence type="ECO:0000256" key="4">
    <source>
        <dbReference type="SAM" id="Phobius"/>
    </source>
</evidence>
<dbReference type="PROSITE" id="PS01124">
    <property type="entry name" value="HTH_ARAC_FAMILY_2"/>
    <property type="match status" value="1"/>
</dbReference>
<feature type="domain" description="HTH araC/xylS-type" evidence="5">
    <location>
        <begin position="230"/>
        <end position="334"/>
    </location>
</feature>
<keyword evidence="4" id="KW-0472">Membrane</keyword>
<gene>
    <name evidence="6" type="ORF">ACFPVY_15840</name>
</gene>
<feature type="transmembrane region" description="Helical" evidence="4">
    <location>
        <begin position="18"/>
        <end position="39"/>
    </location>
</feature>
<feature type="transmembrane region" description="Helical" evidence="4">
    <location>
        <begin position="97"/>
        <end position="115"/>
    </location>
</feature>